<gene>
    <name evidence="2" type="ORF">Sradi_3306500</name>
</gene>
<dbReference type="PANTHER" id="PTHR11439:SF498">
    <property type="entry name" value="DNAK FAMILY PROTEIN"/>
    <property type="match status" value="1"/>
</dbReference>
<protein>
    <submittedName>
        <fullName evidence="2">Retrovirus-related Pol polyprotein from transposon RE2</fullName>
    </submittedName>
</protein>
<evidence type="ECO:0000313" key="2">
    <source>
        <dbReference type="EMBL" id="KAL0373908.1"/>
    </source>
</evidence>
<feature type="domain" description="Reverse transcriptase Ty1/copia-type" evidence="1">
    <location>
        <begin position="7"/>
        <end position="87"/>
    </location>
</feature>
<dbReference type="CDD" id="cd09272">
    <property type="entry name" value="RNase_HI_RT_Ty1"/>
    <property type="match status" value="1"/>
</dbReference>
<comment type="caution">
    <text evidence="2">The sequence shown here is derived from an EMBL/GenBank/DDBJ whole genome shotgun (WGS) entry which is preliminary data.</text>
</comment>
<reference evidence="2" key="1">
    <citation type="submission" date="2020-06" db="EMBL/GenBank/DDBJ databases">
        <authorList>
            <person name="Li T."/>
            <person name="Hu X."/>
            <person name="Zhang T."/>
            <person name="Song X."/>
            <person name="Zhang H."/>
            <person name="Dai N."/>
            <person name="Sheng W."/>
            <person name="Hou X."/>
            <person name="Wei L."/>
        </authorList>
    </citation>
    <scope>NUCLEOTIDE SEQUENCE</scope>
    <source>
        <strain evidence="2">G02</strain>
        <tissue evidence="2">Leaf</tissue>
    </source>
</reference>
<evidence type="ECO:0000259" key="1">
    <source>
        <dbReference type="Pfam" id="PF07727"/>
    </source>
</evidence>
<reference evidence="2" key="2">
    <citation type="journal article" date="2024" name="Plant">
        <title>Genomic evolution and insights into agronomic trait innovations of Sesamum species.</title>
        <authorList>
            <person name="Miao H."/>
            <person name="Wang L."/>
            <person name="Qu L."/>
            <person name="Liu H."/>
            <person name="Sun Y."/>
            <person name="Le M."/>
            <person name="Wang Q."/>
            <person name="Wei S."/>
            <person name="Zheng Y."/>
            <person name="Lin W."/>
            <person name="Duan Y."/>
            <person name="Cao H."/>
            <person name="Xiong S."/>
            <person name="Wang X."/>
            <person name="Wei L."/>
            <person name="Li C."/>
            <person name="Ma Q."/>
            <person name="Ju M."/>
            <person name="Zhao R."/>
            <person name="Li G."/>
            <person name="Mu C."/>
            <person name="Tian Q."/>
            <person name="Mei H."/>
            <person name="Zhang T."/>
            <person name="Gao T."/>
            <person name="Zhang H."/>
        </authorList>
    </citation>
    <scope>NUCLEOTIDE SEQUENCE</scope>
    <source>
        <strain evidence="2">G02</strain>
    </source>
</reference>
<dbReference type="Pfam" id="PF07727">
    <property type="entry name" value="RVT_2"/>
    <property type="match status" value="1"/>
</dbReference>
<sequence length="289" mass="32433">MDGDGSVERCKARLVAKGYNQVEGIDYHDCFTPAVKAVIVRLFLAIAVAKQWPLHHLDVNNAFLHGTLEEVIYMETPEGYEVPQGSAKYLLWLEIARSPQGLVMTQNKYVLDIIKDVGLLKGKSVTTPLPAGIKFSTEVVAALQDASRYRRLIDWATYPDTRRSLTGYYIFLGESPISWKMKKQTTVSRSMAEAEYKSMAATTSFDITMNPVFHECTKHLEIDCHIVRDKYKERLIQPTFLVSKQQVADLFTKSLPSASLLHVRSKLGLIIMTPSPTCEGNVKITESDG</sequence>
<dbReference type="AlphaFoldDB" id="A0AAW2R2W6"/>
<dbReference type="EMBL" id="JACGWJ010000014">
    <property type="protein sequence ID" value="KAL0373908.1"/>
    <property type="molecule type" value="Genomic_DNA"/>
</dbReference>
<organism evidence="2">
    <name type="scientific">Sesamum radiatum</name>
    <name type="common">Black benniseed</name>
    <dbReference type="NCBI Taxonomy" id="300843"/>
    <lineage>
        <taxon>Eukaryota</taxon>
        <taxon>Viridiplantae</taxon>
        <taxon>Streptophyta</taxon>
        <taxon>Embryophyta</taxon>
        <taxon>Tracheophyta</taxon>
        <taxon>Spermatophyta</taxon>
        <taxon>Magnoliopsida</taxon>
        <taxon>eudicotyledons</taxon>
        <taxon>Gunneridae</taxon>
        <taxon>Pentapetalae</taxon>
        <taxon>asterids</taxon>
        <taxon>lamiids</taxon>
        <taxon>Lamiales</taxon>
        <taxon>Pedaliaceae</taxon>
        <taxon>Sesamum</taxon>
    </lineage>
</organism>
<proteinExistence type="predicted"/>
<dbReference type="PANTHER" id="PTHR11439">
    <property type="entry name" value="GAG-POL-RELATED RETROTRANSPOSON"/>
    <property type="match status" value="1"/>
</dbReference>
<name>A0AAW2R2W6_SESRA</name>
<accession>A0AAW2R2W6</accession>
<dbReference type="InterPro" id="IPR013103">
    <property type="entry name" value="RVT_2"/>
</dbReference>